<evidence type="ECO:0000256" key="1">
    <source>
        <dbReference type="SAM" id="Phobius"/>
    </source>
</evidence>
<proteinExistence type="predicted"/>
<name>A0A7C4NJZ4_9CREN</name>
<comment type="caution">
    <text evidence="3">The sequence shown here is derived from an EMBL/GenBank/DDBJ whole genome shotgun (WGS) entry which is preliminary data.</text>
</comment>
<dbReference type="EMBL" id="DTBD01000009">
    <property type="protein sequence ID" value="HGQ63865.1"/>
    <property type="molecule type" value="Genomic_DNA"/>
</dbReference>
<feature type="transmembrane region" description="Helical" evidence="1">
    <location>
        <begin position="12"/>
        <end position="34"/>
    </location>
</feature>
<keyword evidence="1" id="KW-1133">Transmembrane helix</keyword>
<dbReference type="AlphaFoldDB" id="A0A7C4NJZ4"/>
<evidence type="ECO:0000313" key="3">
    <source>
        <dbReference type="EMBL" id="HGQ63865.1"/>
    </source>
</evidence>
<reference evidence="3" key="1">
    <citation type="journal article" date="2020" name="mSystems">
        <title>Genome- and Community-Level Interaction Insights into Carbon Utilization and Element Cycling Functions of Hydrothermarchaeota in Hydrothermal Sediment.</title>
        <authorList>
            <person name="Zhou Z."/>
            <person name="Liu Y."/>
            <person name="Xu W."/>
            <person name="Pan J."/>
            <person name="Luo Z.H."/>
            <person name="Li M."/>
        </authorList>
    </citation>
    <scope>NUCLEOTIDE SEQUENCE [LARGE SCALE GENOMIC DNA]</scope>
    <source>
        <strain evidence="3">SpSt-637</strain>
        <strain evidence="2">SpSt-667</strain>
    </source>
</reference>
<sequence length="153" mass="17498">MLRTNTFMYLKGVSGFIAFTVLLVISSALALYIYTYSSNLYLVYKPKHSYVYGYALCYNVSALKLVIEDGIEICGNIYRNPDDVKLSSTKYLCIFRVGKSINLTIVYENFVEVLYINRSCLYLSNSIPLTVHGYNGNSEVVILEVKMYDPWTK</sequence>
<dbReference type="EMBL" id="DTCK01000041">
    <property type="protein sequence ID" value="HGQ36499.1"/>
    <property type="molecule type" value="Genomic_DNA"/>
</dbReference>
<protein>
    <submittedName>
        <fullName evidence="3">Uncharacterized protein</fullName>
    </submittedName>
</protein>
<keyword evidence="1" id="KW-0472">Membrane</keyword>
<accession>A0A7C4NJZ4</accession>
<organism evidence="3">
    <name type="scientific">Ignisphaera aggregans</name>
    <dbReference type="NCBI Taxonomy" id="334771"/>
    <lineage>
        <taxon>Archaea</taxon>
        <taxon>Thermoproteota</taxon>
        <taxon>Thermoprotei</taxon>
        <taxon>Desulfurococcales</taxon>
        <taxon>Desulfurococcaceae</taxon>
        <taxon>Ignisphaera</taxon>
    </lineage>
</organism>
<keyword evidence="1" id="KW-0812">Transmembrane</keyword>
<gene>
    <name evidence="3" type="ORF">ENU08_01295</name>
    <name evidence="2" type="ORF">ENU41_07495</name>
</gene>
<evidence type="ECO:0000313" key="2">
    <source>
        <dbReference type="EMBL" id="HGQ36499.1"/>
    </source>
</evidence>